<sequence>MVRLRTLLANILFSKQFAFLLLVIGFVCITHRATEPNPDPAKYDPPARYAYGDSGAISIGRQGGVPIDGLDAFDDDDANYAFAGFHSSHLEPGGGAVEVAADDDHVVDSAGDDIVRRMSHDIGLSVGDEEAAPAHRAKSTKTLHFSSSHHAQVGQGHVMSDDKHGAYVPHTGITSGHGMRDPYYSMHVRETEIEKMKTPLPGTLANYRNPCWVEHLPRGFSYFEHTLYYQYYKYYPKSQPHRDWEETYDKLDHLMQVRKKRTKDGKSWRLRCFPYFFLIGFTRAGTTDLWRSMSMLPEFVRGLIKEPKFWNKIRLHNYADSLPNATLSDYLDLYDGVAEVIRGFAKKMPDGSFYHPGITADMDPQTIWKLPKWQHIRGNEGRDAPKFTTADHLYAIRPDAKFIVMVRDPVERAFSHYCYFKTKKKHATKSELADAFHHDVKKAVTKLVRCFKQRGAKSCAYTPPRYSPLAMRSITVSMYSIFINDWLKVFPKKQFLFIKSEEYFDNRVKTIKDISHFLGIDDAIPHSLVESIKEFRVMNPSKKTGMHQETIELLREFFRPFNKKLSHLLKADRFRWDY</sequence>
<evidence type="ECO:0000259" key="1">
    <source>
        <dbReference type="Pfam" id="PF00685"/>
    </source>
</evidence>
<dbReference type="AlphaFoldDB" id="A0AAD9MY58"/>
<keyword evidence="3" id="KW-1185">Reference proteome</keyword>
<dbReference type="EMBL" id="JAODUP010000519">
    <property type="protein sequence ID" value="KAK2148046.1"/>
    <property type="molecule type" value="Genomic_DNA"/>
</dbReference>
<dbReference type="GO" id="GO:0019319">
    <property type="term" value="P:hexose biosynthetic process"/>
    <property type="evidence" value="ECO:0007669"/>
    <property type="project" value="TreeGrafter"/>
</dbReference>
<evidence type="ECO:0000313" key="2">
    <source>
        <dbReference type="EMBL" id="KAK2148046.1"/>
    </source>
</evidence>
<organism evidence="2 3">
    <name type="scientific">Paralvinella palmiformis</name>
    <dbReference type="NCBI Taxonomy" id="53620"/>
    <lineage>
        <taxon>Eukaryota</taxon>
        <taxon>Metazoa</taxon>
        <taxon>Spiralia</taxon>
        <taxon>Lophotrochozoa</taxon>
        <taxon>Annelida</taxon>
        <taxon>Polychaeta</taxon>
        <taxon>Sedentaria</taxon>
        <taxon>Canalipalpata</taxon>
        <taxon>Terebellida</taxon>
        <taxon>Terebelliformia</taxon>
        <taxon>Alvinellidae</taxon>
        <taxon>Paralvinella</taxon>
    </lineage>
</organism>
<dbReference type="PANTHER" id="PTHR15723">
    <property type="entry name" value="CARBOHYDRATE SULFOTRANSFERASE 15"/>
    <property type="match status" value="1"/>
</dbReference>
<comment type="caution">
    <text evidence="2">The sequence shown here is derived from an EMBL/GenBank/DDBJ whole genome shotgun (WGS) entry which is preliminary data.</text>
</comment>
<name>A0AAD9MY58_9ANNE</name>
<evidence type="ECO:0000313" key="3">
    <source>
        <dbReference type="Proteomes" id="UP001208570"/>
    </source>
</evidence>
<dbReference type="PANTHER" id="PTHR15723:SF0">
    <property type="entry name" value="CARBOHYDRATE SULFOTRANSFERASE 15"/>
    <property type="match status" value="1"/>
</dbReference>
<dbReference type="InterPro" id="IPR000863">
    <property type="entry name" value="Sulfotransferase_dom"/>
</dbReference>
<gene>
    <name evidence="2" type="ORF">LSH36_519g03077</name>
</gene>
<dbReference type="InterPro" id="IPR027417">
    <property type="entry name" value="P-loop_NTPase"/>
</dbReference>
<dbReference type="InterPro" id="IPR052654">
    <property type="entry name" value="CS_Sulfotransferase"/>
</dbReference>
<protein>
    <recommendedName>
        <fullName evidence="1">Sulfotransferase domain-containing protein</fullName>
    </recommendedName>
</protein>
<dbReference type="Proteomes" id="UP001208570">
    <property type="component" value="Unassembled WGS sequence"/>
</dbReference>
<proteinExistence type="predicted"/>
<dbReference type="GO" id="GO:0050659">
    <property type="term" value="F:N-acetylgalactosamine 4-sulfate 6-O-sulfotransferase activity"/>
    <property type="evidence" value="ECO:0007669"/>
    <property type="project" value="TreeGrafter"/>
</dbReference>
<dbReference type="Gene3D" id="3.40.50.300">
    <property type="entry name" value="P-loop containing nucleotide triphosphate hydrolases"/>
    <property type="match status" value="1"/>
</dbReference>
<dbReference type="SUPFAM" id="SSF52540">
    <property type="entry name" value="P-loop containing nucleoside triphosphate hydrolases"/>
    <property type="match status" value="1"/>
</dbReference>
<reference evidence="2" key="1">
    <citation type="journal article" date="2023" name="Mol. Biol. Evol.">
        <title>Third-Generation Sequencing Reveals the Adaptive Role of the Epigenome in Three Deep-Sea Polychaetes.</title>
        <authorList>
            <person name="Perez M."/>
            <person name="Aroh O."/>
            <person name="Sun Y."/>
            <person name="Lan Y."/>
            <person name="Juniper S.K."/>
            <person name="Young C.R."/>
            <person name="Angers B."/>
            <person name="Qian P.Y."/>
        </authorList>
    </citation>
    <scope>NUCLEOTIDE SEQUENCE</scope>
    <source>
        <strain evidence="2">P08H-3</strain>
    </source>
</reference>
<feature type="domain" description="Sulfotransferase" evidence="1">
    <location>
        <begin position="276"/>
        <end position="550"/>
    </location>
</feature>
<dbReference type="Pfam" id="PF00685">
    <property type="entry name" value="Sulfotransfer_1"/>
    <property type="match status" value="1"/>
</dbReference>
<accession>A0AAD9MY58</accession>